<reference evidence="2 3" key="1">
    <citation type="submission" date="2019-05" db="EMBL/GenBank/DDBJ databases">
        <title>Hymenobacter edaphi sp. nov., isolated from abandoned arsenic-contaminated farmland soil.</title>
        <authorList>
            <person name="Nie L."/>
        </authorList>
    </citation>
    <scope>NUCLEOTIDE SEQUENCE [LARGE SCALE GENOMIC DNA]</scope>
    <source>
        <strain evidence="2 3">1-3-3-8</strain>
    </source>
</reference>
<protein>
    <submittedName>
        <fullName evidence="2">Universal stress protein</fullName>
    </submittedName>
</protein>
<gene>
    <name evidence="2" type="ORF">FDY95_22845</name>
</gene>
<dbReference type="Gene3D" id="3.40.50.12370">
    <property type="match status" value="1"/>
</dbReference>
<keyword evidence="3" id="KW-1185">Reference proteome</keyword>
<dbReference type="InterPro" id="IPR006016">
    <property type="entry name" value="UspA"/>
</dbReference>
<dbReference type="Proteomes" id="UP000305517">
    <property type="component" value="Unassembled WGS sequence"/>
</dbReference>
<accession>A0A5R8WJ95</accession>
<sequence>MADTQADLLILLARPHSLWRRLFHRSITAEVLRRCPVPVLLVPVAAPDQPGWMPTMS</sequence>
<dbReference type="Pfam" id="PF00582">
    <property type="entry name" value="Usp"/>
    <property type="match status" value="1"/>
</dbReference>
<dbReference type="EMBL" id="VAJM01000016">
    <property type="protein sequence ID" value="TLM88820.1"/>
    <property type="molecule type" value="Genomic_DNA"/>
</dbReference>
<dbReference type="RefSeq" id="WP_138081760.1">
    <property type="nucleotide sequence ID" value="NZ_VAJM01000016.1"/>
</dbReference>
<comment type="caution">
    <text evidence="2">The sequence shown here is derived from an EMBL/GenBank/DDBJ whole genome shotgun (WGS) entry which is preliminary data.</text>
</comment>
<evidence type="ECO:0000259" key="1">
    <source>
        <dbReference type="Pfam" id="PF00582"/>
    </source>
</evidence>
<evidence type="ECO:0000313" key="2">
    <source>
        <dbReference type="EMBL" id="TLM88820.1"/>
    </source>
</evidence>
<organism evidence="2 3">
    <name type="scientific">Hymenobacter jeollabukensis</name>
    <dbReference type="NCBI Taxonomy" id="2025313"/>
    <lineage>
        <taxon>Bacteria</taxon>
        <taxon>Pseudomonadati</taxon>
        <taxon>Bacteroidota</taxon>
        <taxon>Cytophagia</taxon>
        <taxon>Cytophagales</taxon>
        <taxon>Hymenobacteraceae</taxon>
        <taxon>Hymenobacter</taxon>
    </lineage>
</organism>
<feature type="domain" description="UspA" evidence="1">
    <location>
        <begin position="3"/>
        <end position="43"/>
    </location>
</feature>
<evidence type="ECO:0000313" key="3">
    <source>
        <dbReference type="Proteomes" id="UP000305517"/>
    </source>
</evidence>
<name>A0A5R8WJ95_9BACT</name>
<proteinExistence type="predicted"/>
<dbReference type="CDD" id="cd00293">
    <property type="entry name" value="USP-like"/>
    <property type="match status" value="1"/>
</dbReference>
<dbReference type="AlphaFoldDB" id="A0A5R8WJ95"/>
<dbReference type="SUPFAM" id="SSF52402">
    <property type="entry name" value="Adenine nucleotide alpha hydrolases-like"/>
    <property type="match status" value="1"/>
</dbReference>